<dbReference type="GO" id="GO:0032790">
    <property type="term" value="P:ribosome disassembly"/>
    <property type="evidence" value="ECO:0007669"/>
    <property type="project" value="TreeGrafter"/>
</dbReference>
<dbReference type="Gene3D" id="3.40.50.300">
    <property type="entry name" value="P-loop containing nucleotide triphosphate hydrolases"/>
    <property type="match status" value="1"/>
</dbReference>
<dbReference type="PANTHER" id="PTHR43261:SF1">
    <property type="entry name" value="RIBOSOME-RELEASING FACTOR 2, MITOCHONDRIAL"/>
    <property type="match status" value="1"/>
</dbReference>
<feature type="non-terminal residue" evidence="4">
    <location>
        <position position="1"/>
    </location>
</feature>
<keyword evidence="2" id="KW-0648">Protein biosynthesis</keyword>
<reference evidence="4" key="1">
    <citation type="submission" date="2013-08" db="EMBL/GenBank/DDBJ databases">
        <authorList>
            <person name="Mendez C."/>
            <person name="Richter M."/>
            <person name="Ferrer M."/>
            <person name="Sanchez J."/>
        </authorList>
    </citation>
    <scope>NUCLEOTIDE SEQUENCE</scope>
</reference>
<evidence type="ECO:0000313" key="4">
    <source>
        <dbReference type="EMBL" id="EQD26406.1"/>
    </source>
</evidence>
<protein>
    <submittedName>
        <fullName evidence="4">Elongation factor G</fullName>
    </submittedName>
</protein>
<dbReference type="SUPFAM" id="SSF52540">
    <property type="entry name" value="P-loop containing nucleoside triphosphate hydrolases"/>
    <property type="match status" value="1"/>
</dbReference>
<dbReference type="GO" id="GO:0005525">
    <property type="term" value="F:GTP binding"/>
    <property type="evidence" value="ECO:0007669"/>
    <property type="project" value="UniProtKB-KW"/>
</dbReference>
<sequence>YVVRDIPQDLAEIAQSYREKLVESVVEHDESLTEKYLSGEEITNDELIEGLRKITVSMKGTPILCGAAFKIKESNFF</sequence>
<dbReference type="PANTHER" id="PTHR43261">
    <property type="entry name" value="TRANSLATION ELONGATION FACTOR G-RELATED"/>
    <property type="match status" value="1"/>
</dbReference>
<dbReference type="EMBL" id="AUZY01013159">
    <property type="protein sequence ID" value="EQD26406.1"/>
    <property type="molecule type" value="Genomic_DNA"/>
</dbReference>
<keyword evidence="3" id="KW-0342">GTP-binding</keyword>
<evidence type="ECO:0000256" key="3">
    <source>
        <dbReference type="ARBA" id="ARBA00023134"/>
    </source>
</evidence>
<dbReference type="AlphaFoldDB" id="T0XUE6"/>
<evidence type="ECO:0000256" key="1">
    <source>
        <dbReference type="ARBA" id="ARBA00022741"/>
    </source>
</evidence>
<gene>
    <name evidence="4" type="ORF">B1B_19586</name>
</gene>
<name>T0XUE6_9ZZZZ</name>
<organism evidence="4">
    <name type="scientific">mine drainage metagenome</name>
    <dbReference type="NCBI Taxonomy" id="410659"/>
    <lineage>
        <taxon>unclassified sequences</taxon>
        <taxon>metagenomes</taxon>
        <taxon>ecological metagenomes</taxon>
    </lineage>
</organism>
<keyword evidence="1" id="KW-0547">Nucleotide-binding</keyword>
<reference evidence="4" key="2">
    <citation type="journal article" date="2014" name="ISME J.">
        <title>Microbial stratification in low pH oxic and suboxic macroscopic growths along an acid mine drainage.</title>
        <authorList>
            <person name="Mendez-Garcia C."/>
            <person name="Mesa V."/>
            <person name="Sprenger R.R."/>
            <person name="Richter M."/>
            <person name="Diez M.S."/>
            <person name="Solano J."/>
            <person name="Bargiela R."/>
            <person name="Golyshina O.V."/>
            <person name="Manteca A."/>
            <person name="Ramos J.L."/>
            <person name="Gallego J.R."/>
            <person name="Llorente I."/>
            <person name="Martins Dos Santos V.A."/>
            <person name="Jensen O.N."/>
            <person name="Pelaez A.I."/>
            <person name="Sanchez J."/>
            <person name="Ferrer M."/>
        </authorList>
    </citation>
    <scope>NUCLEOTIDE SEQUENCE</scope>
</reference>
<proteinExistence type="predicted"/>
<accession>T0XUE6</accession>
<dbReference type="GO" id="GO:0003746">
    <property type="term" value="F:translation elongation factor activity"/>
    <property type="evidence" value="ECO:0007669"/>
    <property type="project" value="UniProtKB-KW"/>
</dbReference>
<dbReference type="InterPro" id="IPR027417">
    <property type="entry name" value="P-loop_NTPase"/>
</dbReference>
<comment type="caution">
    <text evidence="4">The sequence shown here is derived from an EMBL/GenBank/DDBJ whole genome shotgun (WGS) entry which is preliminary data.</text>
</comment>
<keyword evidence="4" id="KW-0251">Elongation factor</keyword>
<evidence type="ECO:0000256" key="2">
    <source>
        <dbReference type="ARBA" id="ARBA00022917"/>
    </source>
</evidence>